<dbReference type="GeneID" id="30583597"/>
<dbReference type="RefSeq" id="WP_072359804.1">
    <property type="nucleotide sequence ID" value="NZ_CP017921.1"/>
</dbReference>
<dbReference type="STRING" id="2177.BHR79_07475"/>
<dbReference type="Proteomes" id="UP000198669">
    <property type="component" value="Unassembled WGS sequence"/>
</dbReference>
<dbReference type="InterPro" id="IPR036883">
    <property type="entry name" value="PDCD5-like_sf"/>
</dbReference>
<dbReference type="OrthoDB" id="7912at2157"/>
<dbReference type="EMBL" id="RJJG01000003">
    <property type="protein sequence ID" value="RNI09598.1"/>
    <property type="molecule type" value="Genomic_DNA"/>
</dbReference>
<name>A0A1L3Q3B6_9EURY</name>
<evidence type="ECO:0000313" key="9">
    <source>
        <dbReference type="Proteomes" id="UP000198669"/>
    </source>
</evidence>
<accession>A0A1L3Q3B6</accession>
<reference evidence="5 8" key="1">
    <citation type="submission" date="2016-10" db="EMBL/GenBank/DDBJ databases">
        <title>Methanohalophilus halophilus.</title>
        <authorList>
            <person name="L'haridon S."/>
        </authorList>
    </citation>
    <scope>NUCLEOTIDE SEQUENCE [LARGE SCALE GENOMIC DNA]</scope>
    <source>
        <strain evidence="5 8">Z-7982</strain>
    </source>
</reference>
<evidence type="ECO:0000256" key="3">
    <source>
        <dbReference type="HAMAP-Rule" id="MF_00026"/>
    </source>
</evidence>
<organism evidence="5 8">
    <name type="scientific">Methanohalophilus halophilus</name>
    <dbReference type="NCBI Taxonomy" id="2177"/>
    <lineage>
        <taxon>Archaea</taxon>
        <taxon>Methanobacteriati</taxon>
        <taxon>Methanobacteriota</taxon>
        <taxon>Stenosarchaea group</taxon>
        <taxon>Methanomicrobia</taxon>
        <taxon>Methanosarcinales</taxon>
        <taxon>Methanosarcinaceae</taxon>
        <taxon>Methanohalophilus</taxon>
    </lineage>
</organism>
<evidence type="ECO:0000256" key="4">
    <source>
        <dbReference type="SAM" id="MobiDB-lite"/>
    </source>
</evidence>
<protein>
    <recommendedName>
        <fullName evidence="3">DNA-binding protein BHR79_07475</fullName>
    </recommendedName>
</protein>
<dbReference type="Pfam" id="PF01984">
    <property type="entry name" value="dsDNA_bind"/>
    <property type="match status" value="1"/>
</dbReference>
<dbReference type="InterPro" id="IPR002836">
    <property type="entry name" value="PDCD5-like"/>
</dbReference>
<dbReference type="PIRSF" id="PIRSF015730">
    <property type="entry name" value="TFAR19"/>
    <property type="match status" value="1"/>
</dbReference>
<keyword evidence="2 3" id="KW-0238">DNA-binding</keyword>
<feature type="compositionally biased region" description="Low complexity" evidence="4">
    <location>
        <begin position="23"/>
        <end position="37"/>
    </location>
</feature>
<evidence type="ECO:0000313" key="7">
    <source>
        <dbReference type="EMBL" id="SDW48785.1"/>
    </source>
</evidence>
<reference evidence="6 10" key="3">
    <citation type="submission" date="2018-10" db="EMBL/GenBank/DDBJ databases">
        <title>Cultivation of a novel Methanohalophilus strain from Kebrit Deep of the Red Sea and a genomic comparison of members of the genus Methanohalophilus.</title>
        <authorList>
            <person name="Guan Y."/>
            <person name="Ngugi D.K."/>
            <person name="Stingl U."/>
        </authorList>
    </citation>
    <scope>NUCLEOTIDE SEQUENCE [LARGE SCALE GENOMIC DNA]</scope>
    <source>
        <strain evidence="6 10">DSM 3094</strain>
    </source>
</reference>
<evidence type="ECO:0000313" key="5">
    <source>
        <dbReference type="EMBL" id="APH39333.1"/>
    </source>
</evidence>
<dbReference type="PANTHER" id="PTHR10840:SF0">
    <property type="entry name" value="PROGRAMMED CELL DEATH PROTEIN 5"/>
    <property type="match status" value="1"/>
</dbReference>
<evidence type="ECO:0000256" key="1">
    <source>
        <dbReference type="ARBA" id="ARBA00010490"/>
    </source>
</evidence>
<dbReference type="EMBL" id="FNMU01000003">
    <property type="protein sequence ID" value="SDW48785.1"/>
    <property type="molecule type" value="Genomic_DNA"/>
</dbReference>
<sequence>MADDLEAIRRKRLEEMQRQQASQQENNPQAAYQQEQAQAEREAKIHAVLRQVTTPEARERLTRLKMSRKELAEQVESQIVGLAQSGRLQSTIDDEKMKALLTRMQPKKHDPKITRL</sequence>
<dbReference type="HAMAP" id="MF_00026">
    <property type="entry name" value="dsDNA_bind"/>
    <property type="match status" value="1"/>
</dbReference>
<comment type="similarity">
    <text evidence="1 3">Belongs to the PDCD5 family.</text>
</comment>
<feature type="region of interest" description="Disordered" evidence="4">
    <location>
        <begin position="11"/>
        <end position="40"/>
    </location>
</feature>
<dbReference type="AlphaFoldDB" id="A0A1L3Q3B6"/>
<gene>
    <name evidence="5" type="ORF">BHR79_07475</name>
    <name evidence="6" type="ORF">EFE40_02750</name>
    <name evidence="7" type="ORF">SAMN04515625_1014</name>
</gene>
<keyword evidence="8" id="KW-1185">Reference proteome</keyword>
<dbReference type="EMBL" id="CP017921">
    <property type="protein sequence ID" value="APH39333.1"/>
    <property type="molecule type" value="Genomic_DNA"/>
</dbReference>
<dbReference type="SUPFAM" id="SSF46950">
    <property type="entry name" value="Double-stranded DNA-binding domain"/>
    <property type="match status" value="1"/>
</dbReference>
<evidence type="ECO:0000313" key="6">
    <source>
        <dbReference type="EMBL" id="RNI09598.1"/>
    </source>
</evidence>
<dbReference type="Proteomes" id="UP000267921">
    <property type="component" value="Unassembled WGS sequence"/>
</dbReference>
<proteinExistence type="inferred from homology"/>
<evidence type="ECO:0000256" key="2">
    <source>
        <dbReference type="ARBA" id="ARBA00023125"/>
    </source>
</evidence>
<dbReference type="NCBIfam" id="NF003268">
    <property type="entry name" value="PRK04239.1"/>
    <property type="match status" value="1"/>
</dbReference>
<dbReference type="KEGG" id="mhaz:BHR79_07475"/>
<dbReference type="PANTHER" id="PTHR10840">
    <property type="entry name" value="PROGRAMMED CELL DEATH PROTEIN 5"/>
    <property type="match status" value="1"/>
</dbReference>
<reference evidence="7 9" key="2">
    <citation type="submission" date="2016-10" db="EMBL/GenBank/DDBJ databases">
        <authorList>
            <person name="de Groot N.N."/>
        </authorList>
    </citation>
    <scope>NUCLEOTIDE SEQUENCE [LARGE SCALE GENOMIC DNA]</scope>
    <source>
        <strain evidence="7 9">Z-7982</strain>
    </source>
</reference>
<dbReference type="Gene3D" id="1.10.8.140">
    <property type="entry name" value="PDCD5-like"/>
    <property type="match status" value="1"/>
</dbReference>
<evidence type="ECO:0000313" key="8">
    <source>
        <dbReference type="Proteomes" id="UP000186879"/>
    </source>
</evidence>
<dbReference type="InterPro" id="IPR022889">
    <property type="entry name" value="DNA_bind_arc"/>
</dbReference>
<dbReference type="Proteomes" id="UP000186879">
    <property type="component" value="Chromosome"/>
</dbReference>
<dbReference type="GO" id="GO:0003677">
    <property type="term" value="F:DNA binding"/>
    <property type="evidence" value="ECO:0007669"/>
    <property type="project" value="UniProtKB-UniRule"/>
</dbReference>
<evidence type="ECO:0000313" key="10">
    <source>
        <dbReference type="Proteomes" id="UP000267921"/>
    </source>
</evidence>
<dbReference type="GO" id="GO:0005829">
    <property type="term" value="C:cytosol"/>
    <property type="evidence" value="ECO:0007669"/>
    <property type="project" value="TreeGrafter"/>
</dbReference>